<keyword evidence="4" id="KW-1185">Reference proteome</keyword>
<evidence type="ECO:0000313" key="3">
    <source>
        <dbReference type="EMBL" id="ROW04829.1"/>
    </source>
</evidence>
<dbReference type="Proteomes" id="UP000283895">
    <property type="component" value="Unassembled WGS sequence"/>
</dbReference>
<feature type="signal peptide" evidence="1">
    <location>
        <begin position="1"/>
        <end position="18"/>
    </location>
</feature>
<dbReference type="EMBL" id="LKEA01000013">
    <property type="protein sequence ID" value="ROW04829.1"/>
    <property type="molecule type" value="Genomic_DNA"/>
</dbReference>
<dbReference type="Pfam" id="PF26534">
    <property type="entry name" value="NTF2_7"/>
    <property type="match status" value="1"/>
</dbReference>
<accession>A0A423WMU7</accession>
<feature type="chain" id="PRO_5019486251" description="NTF2-like domain-containing protein" evidence="1">
    <location>
        <begin position="19"/>
        <end position="178"/>
    </location>
</feature>
<proteinExistence type="predicted"/>
<feature type="domain" description="NTF2-like" evidence="2">
    <location>
        <begin position="33"/>
        <end position="171"/>
    </location>
</feature>
<dbReference type="AlphaFoldDB" id="A0A423WMU7"/>
<keyword evidence="1" id="KW-0732">Signal</keyword>
<name>A0A423WMU7_9PEZI</name>
<reference evidence="3 4" key="1">
    <citation type="submission" date="2015-09" db="EMBL/GenBank/DDBJ databases">
        <title>Host preference determinants of Valsa canker pathogens revealed by comparative genomics.</title>
        <authorList>
            <person name="Yin Z."/>
            <person name="Huang L."/>
        </authorList>
    </citation>
    <scope>NUCLEOTIDE SEQUENCE [LARGE SCALE GENOMIC DNA]</scope>
    <source>
        <strain evidence="3 4">03-1</strain>
    </source>
</reference>
<gene>
    <name evidence="3" type="ORF">VMCG_04807</name>
</gene>
<evidence type="ECO:0000256" key="1">
    <source>
        <dbReference type="SAM" id="SignalP"/>
    </source>
</evidence>
<organism evidence="3 4">
    <name type="scientific">Cytospora schulzeri</name>
    <dbReference type="NCBI Taxonomy" id="448051"/>
    <lineage>
        <taxon>Eukaryota</taxon>
        <taxon>Fungi</taxon>
        <taxon>Dikarya</taxon>
        <taxon>Ascomycota</taxon>
        <taxon>Pezizomycotina</taxon>
        <taxon>Sordariomycetes</taxon>
        <taxon>Sordariomycetidae</taxon>
        <taxon>Diaporthales</taxon>
        <taxon>Cytosporaceae</taxon>
        <taxon>Cytospora</taxon>
    </lineage>
</organism>
<sequence length="178" mass="19183">MHTSTFAIALSFAAGALTQRWHGQHGAPRSGHHCLNETGVSTLVDGYTYLLEKPGGADFNSTAEAILSSSFFIDSDSILTLSQRPLGGLAYASKEAYIDSQSLTPPLPVVKTLSTFHTCDKISWRWNASGIGSDQYEVKGIIEFDVNPQTVQIDAVYSEFNTAAFEAVLGFPECASVE</sequence>
<dbReference type="OrthoDB" id="5596743at2759"/>
<dbReference type="InterPro" id="IPR058645">
    <property type="entry name" value="NTF2-like_dom_7"/>
</dbReference>
<comment type="caution">
    <text evidence="3">The sequence shown here is derived from an EMBL/GenBank/DDBJ whole genome shotgun (WGS) entry which is preliminary data.</text>
</comment>
<evidence type="ECO:0000313" key="4">
    <source>
        <dbReference type="Proteomes" id="UP000283895"/>
    </source>
</evidence>
<evidence type="ECO:0000259" key="2">
    <source>
        <dbReference type="Pfam" id="PF26534"/>
    </source>
</evidence>
<protein>
    <recommendedName>
        <fullName evidence="2">NTF2-like domain-containing protein</fullName>
    </recommendedName>
</protein>